<protein>
    <submittedName>
        <fullName evidence="1">Uncharacterized protein</fullName>
    </submittedName>
</protein>
<comment type="caution">
    <text evidence="1">The sequence shown here is derived from an EMBL/GenBank/DDBJ whole genome shotgun (WGS) entry which is preliminary data.</text>
</comment>
<accession>B4D6R0</accession>
<proteinExistence type="predicted"/>
<organism evidence="1 2">
    <name type="scientific">Chthoniobacter flavus Ellin428</name>
    <dbReference type="NCBI Taxonomy" id="497964"/>
    <lineage>
        <taxon>Bacteria</taxon>
        <taxon>Pseudomonadati</taxon>
        <taxon>Verrucomicrobiota</taxon>
        <taxon>Spartobacteria</taxon>
        <taxon>Chthoniobacterales</taxon>
        <taxon>Chthoniobacteraceae</taxon>
        <taxon>Chthoniobacter</taxon>
    </lineage>
</organism>
<reference evidence="1 2" key="1">
    <citation type="journal article" date="2011" name="J. Bacteriol.">
        <title>Genome sequence of Chthoniobacter flavus Ellin428, an aerobic heterotrophic soil bacterium.</title>
        <authorList>
            <person name="Kant R."/>
            <person name="van Passel M.W."/>
            <person name="Palva A."/>
            <person name="Lucas S."/>
            <person name="Lapidus A."/>
            <person name="Glavina Del Rio T."/>
            <person name="Dalin E."/>
            <person name="Tice H."/>
            <person name="Bruce D."/>
            <person name="Goodwin L."/>
            <person name="Pitluck S."/>
            <person name="Larimer F.W."/>
            <person name="Land M.L."/>
            <person name="Hauser L."/>
            <person name="Sangwan P."/>
            <person name="de Vos W.M."/>
            <person name="Janssen P.H."/>
            <person name="Smidt H."/>
        </authorList>
    </citation>
    <scope>NUCLEOTIDE SEQUENCE [LARGE SCALE GENOMIC DNA]</scope>
    <source>
        <strain evidence="1 2">Ellin428</strain>
    </source>
</reference>
<evidence type="ECO:0000313" key="2">
    <source>
        <dbReference type="Proteomes" id="UP000005824"/>
    </source>
</evidence>
<dbReference type="Proteomes" id="UP000005824">
    <property type="component" value="Unassembled WGS sequence"/>
</dbReference>
<dbReference type="InParanoid" id="B4D6R0"/>
<name>B4D6R0_9BACT</name>
<dbReference type="EMBL" id="ABVL01000016">
    <property type="protein sequence ID" value="EDY17861.1"/>
    <property type="molecule type" value="Genomic_DNA"/>
</dbReference>
<sequence>MGLPLGSTDVAVESIPKVPEIGCDYLITVADDFIVEVYHNGKRVPDAQRQLLAEIFGATAEKIQVAVHEGDWLVFHVVQDRLRWGGSKYFAVAGCLAENRFGFVSDPASGAWSACDDPAKVHDFISRRDAGRNNRARVIDVPWGGGDENIKRYAGKDFPGKGLWGGAPSTWIKFIAVGPTTMEANASPDEASESAVLPKSVQPKRWSVQVLSAIYGISGKDADVTGKVREHVEKLRHKFSVNPTDLGADPNPYWNKRLHVIYMKDGVRREQWRNENEDILPESFYCPQDAGEFRTWLPETRWFGEQPDIQFHADQTFTSPGIPGTHRWEATGPAALRLTWDGGRVVNCKFDYTWSSFSEVGNGRTVFHLSK</sequence>
<dbReference type="eggNOG" id="ENOG5033PGM">
    <property type="taxonomic scope" value="Bacteria"/>
</dbReference>
<keyword evidence="2" id="KW-1185">Reference proteome</keyword>
<gene>
    <name evidence="1" type="ORF">CfE428DRAFT_4600</name>
</gene>
<evidence type="ECO:0000313" key="1">
    <source>
        <dbReference type="EMBL" id="EDY17861.1"/>
    </source>
</evidence>
<dbReference type="AlphaFoldDB" id="B4D6R0"/>
<dbReference type="RefSeq" id="WP_006981921.1">
    <property type="nucleotide sequence ID" value="NZ_ABVL01000016.1"/>
</dbReference>